<dbReference type="GO" id="GO:0003676">
    <property type="term" value="F:nucleic acid binding"/>
    <property type="evidence" value="ECO:0007669"/>
    <property type="project" value="InterPro"/>
</dbReference>
<name>A0A1U7YHA2_NICSY</name>
<feature type="domain" description="Integrase catalytic" evidence="1">
    <location>
        <begin position="21"/>
        <end position="124"/>
    </location>
</feature>
<gene>
    <name evidence="3" type="primary">LOC104248851</name>
</gene>
<reference evidence="3" key="2">
    <citation type="submission" date="2025-08" db="UniProtKB">
        <authorList>
            <consortium name="RefSeq"/>
        </authorList>
    </citation>
    <scope>IDENTIFICATION</scope>
    <source>
        <tissue evidence="3">Leaf</tissue>
    </source>
</reference>
<dbReference type="PANTHER" id="PTHR46148:SF56">
    <property type="entry name" value="RETROTRANSPOSON PROTEIN"/>
    <property type="match status" value="1"/>
</dbReference>
<dbReference type="InterPro" id="IPR056924">
    <property type="entry name" value="SH3_Tf2-1"/>
</dbReference>
<evidence type="ECO:0000313" key="3">
    <source>
        <dbReference type="RefSeq" id="XP_009803482.1"/>
    </source>
</evidence>
<dbReference type="Pfam" id="PF24626">
    <property type="entry name" value="SH3_Tf2-1"/>
    <property type="match status" value="1"/>
</dbReference>
<dbReference type="Proteomes" id="UP000189701">
    <property type="component" value="Unplaced"/>
</dbReference>
<dbReference type="GO" id="GO:0015074">
    <property type="term" value="P:DNA integration"/>
    <property type="evidence" value="ECO:0007669"/>
    <property type="project" value="InterPro"/>
</dbReference>
<dbReference type="SUPFAM" id="SSF53098">
    <property type="entry name" value="Ribonuclease H-like"/>
    <property type="match status" value="1"/>
</dbReference>
<protein>
    <submittedName>
        <fullName evidence="3">Uncharacterized protein LOC104248851</fullName>
    </submittedName>
</protein>
<dbReference type="AlphaFoldDB" id="A0A1U7YHA2"/>
<evidence type="ECO:0000259" key="1">
    <source>
        <dbReference type="PROSITE" id="PS50994"/>
    </source>
</evidence>
<dbReference type="PROSITE" id="PS50994">
    <property type="entry name" value="INTEGRASE"/>
    <property type="match status" value="1"/>
</dbReference>
<proteinExistence type="predicted"/>
<keyword evidence="2" id="KW-1185">Reference proteome</keyword>
<dbReference type="STRING" id="4096.A0A1U7YHA2"/>
<dbReference type="RefSeq" id="XP_009803482.1">
    <property type="nucleotide sequence ID" value="XM_009805180.1"/>
</dbReference>
<dbReference type="PANTHER" id="PTHR46148">
    <property type="entry name" value="CHROMO DOMAIN-CONTAINING PROTEIN"/>
    <property type="match status" value="1"/>
</dbReference>
<dbReference type="InterPro" id="IPR036397">
    <property type="entry name" value="RNaseH_sf"/>
</dbReference>
<reference evidence="2" key="1">
    <citation type="journal article" date="2013" name="Genome Biol.">
        <title>Reference genomes and transcriptomes of Nicotiana sylvestris and Nicotiana tomentosiformis.</title>
        <authorList>
            <person name="Sierro N."/>
            <person name="Battey J.N."/>
            <person name="Ouadi S."/>
            <person name="Bovet L."/>
            <person name="Goepfert S."/>
            <person name="Bakaher N."/>
            <person name="Peitsch M.C."/>
            <person name="Ivanov N.V."/>
        </authorList>
    </citation>
    <scope>NUCLEOTIDE SEQUENCE [LARGE SCALE GENOMIC DNA]</scope>
</reference>
<dbReference type="Gene3D" id="3.30.420.10">
    <property type="entry name" value="Ribonuclease H-like superfamily/Ribonuclease H"/>
    <property type="match status" value="1"/>
</dbReference>
<organism evidence="2 3">
    <name type="scientific">Nicotiana sylvestris</name>
    <name type="common">Wood tobacco</name>
    <name type="synonym">South American tobacco</name>
    <dbReference type="NCBI Taxonomy" id="4096"/>
    <lineage>
        <taxon>Eukaryota</taxon>
        <taxon>Viridiplantae</taxon>
        <taxon>Streptophyta</taxon>
        <taxon>Embryophyta</taxon>
        <taxon>Tracheophyta</taxon>
        <taxon>Spermatophyta</taxon>
        <taxon>Magnoliopsida</taxon>
        <taxon>eudicotyledons</taxon>
        <taxon>Gunneridae</taxon>
        <taxon>Pentapetalae</taxon>
        <taxon>asterids</taxon>
        <taxon>lamiids</taxon>
        <taxon>Solanales</taxon>
        <taxon>Solanaceae</taxon>
        <taxon>Nicotianoideae</taxon>
        <taxon>Nicotianeae</taxon>
        <taxon>Nicotiana</taxon>
    </lineage>
</organism>
<evidence type="ECO:0000313" key="2">
    <source>
        <dbReference type="Proteomes" id="UP000189701"/>
    </source>
</evidence>
<accession>A0A1U7YHA2</accession>
<dbReference type="InterPro" id="IPR012337">
    <property type="entry name" value="RNaseH-like_sf"/>
</dbReference>
<sequence length="320" mass="37129">MKKDIATFVSQCPNCQQVKAEHQKPGGLLQNIEILAWKWESINMDFITGLPNSCGKFDSIWVIMDRLTKSAHFLPVRTTYSAEDYARLYIKEIVRLHGVPLSIISDRGAQFTANFWRSFQEDLGTLQVVEKVKLIQERLRTAQSRQKSYSDNLRRDLEFVMGDWVFLKVSPMKGVMRFGKKGKLIPRYIRPYQIVQRIGRVDYKLDLPPEFYAIHPVFHVSMLHKFLSDPSCIRPIDDIQVTEDLSYEEILVAILDRQICKLRTKELASVKVLWRNNNVEEMTWEADEDMKSRYPHLFESSGDMLETNMAGVAQISTSDS</sequence>
<dbReference type="eggNOG" id="KOG0017">
    <property type="taxonomic scope" value="Eukaryota"/>
</dbReference>
<dbReference type="InterPro" id="IPR001584">
    <property type="entry name" value="Integrase_cat-core"/>
</dbReference>